<gene>
    <name evidence="1" type="ORF">SDC9_159678</name>
</gene>
<accession>A0A645FEG2</accession>
<proteinExistence type="predicted"/>
<comment type="caution">
    <text evidence="1">The sequence shown here is derived from an EMBL/GenBank/DDBJ whole genome shotgun (WGS) entry which is preliminary data.</text>
</comment>
<name>A0A645FEG2_9ZZZZ</name>
<organism evidence="1">
    <name type="scientific">bioreactor metagenome</name>
    <dbReference type="NCBI Taxonomy" id="1076179"/>
    <lineage>
        <taxon>unclassified sequences</taxon>
        <taxon>metagenomes</taxon>
        <taxon>ecological metagenomes</taxon>
    </lineage>
</organism>
<evidence type="ECO:0000313" key="1">
    <source>
        <dbReference type="EMBL" id="MPN12360.1"/>
    </source>
</evidence>
<dbReference type="EMBL" id="VSSQ01058694">
    <property type="protein sequence ID" value="MPN12360.1"/>
    <property type="molecule type" value="Genomic_DNA"/>
</dbReference>
<sequence>MLGQPGIPECDVSCLSKYVVTEVARLRLKSRVPPVPAYEVSCTPVSPLTSRAGLCTEVVVRGSPVFVLHPEVNSSKVAWGDTELPRHGFTEIATLHVAANESDKEH</sequence>
<reference evidence="1" key="1">
    <citation type="submission" date="2019-08" db="EMBL/GenBank/DDBJ databases">
        <authorList>
            <person name="Kucharzyk K."/>
            <person name="Murdoch R.W."/>
            <person name="Higgins S."/>
            <person name="Loffler F."/>
        </authorList>
    </citation>
    <scope>NUCLEOTIDE SEQUENCE</scope>
</reference>
<dbReference type="AlphaFoldDB" id="A0A645FEG2"/>
<protein>
    <submittedName>
        <fullName evidence="1">Uncharacterized protein</fullName>
    </submittedName>
</protein>